<dbReference type="EMBL" id="VNKQ01000009">
    <property type="protein sequence ID" value="KAG0648671.1"/>
    <property type="molecule type" value="Genomic_DNA"/>
</dbReference>
<dbReference type="PANTHER" id="PTHR10039">
    <property type="entry name" value="AMELOGENIN"/>
    <property type="match status" value="1"/>
</dbReference>
<comment type="caution">
    <text evidence="4">The sequence shown here is derived from an EMBL/GenBank/DDBJ whole genome shotgun (WGS) entry which is preliminary data.</text>
</comment>
<dbReference type="Pfam" id="PF17111">
    <property type="entry name" value="PigL_N"/>
    <property type="match status" value="1"/>
</dbReference>
<keyword evidence="5" id="KW-1185">Reference proteome</keyword>
<protein>
    <submittedName>
        <fullName evidence="4">Vegetative incompatibility HET-E-1</fullName>
    </submittedName>
</protein>
<dbReference type="SUPFAM" id="SSF52540">
    <property type="entry name" value="P-loop containing nucleoside triphosphate hydrolases"/>
    <property type="match status" value="1"/>
</dbReference>
<dbReference type="InterPro" id="IPR027417">
    <property type="entry name" value="P-loop_NTPase"/>
</dbReference>
<dbReference type="Gene3D" id="3.40.50.300">
    <property type="entry name" value="P-loop containing nucleotide triphosphate hydrolases"/>
    <property type="match status" value="1"/>
</dbReference>
<dbReference type="OrthoDB" id="194358at2759"/>
<evidence type="ECO:0000259" key="2">
    <source>
        <dbReference type="Pfam" id="PF17111"/>
    </source>
</evidence>
<sequence length="692" mass="79269">MADGLSVAASIAGLIQIADIVVRRGYRYVRDVKDAERSIERLIDEVNKLSGVLHSLRNVAERCEDNKLDIEPTAQIHHIEACLKTLQLIDTYLETSNPARKADHVGNIKQKLIWPLNRSKVKELMSEVEKHKSVMNLAMTASTMSALLSLLDRQDYIKDNLLELKAGIERDRAKRTRVEMSKQRKLWLTSLSRVDAQRWQNANIKLRQPGSGNWFTNGPDFQEWLSIKSSKLWVHGIPGAGKTILMASAIQEAMKYTNESHALAYFYADYKVPATHDPKNMLGSLAQQIAVQNEKCFYTLRDFWGTPGSPGRMYSVAGDPTVEVLLDLITDLSTHFTDVMIIVDGLDEVAVDRSGAAYTLQSLNQPSGNVKTLFASRKEIDLEYPLRDFKELSIAAMSSDLRLYVASEIERRTRNRSLRIQDSELKEHIMRVLVDKADGMFRWVACQLDYLEECTNDRERREALNKLPPDLPSSYERILDRLNNSRNRKNQRLVVRALQWILYSEWPLNTPELLEALSVDEGDNYIDQSAITTEEDILHWASSLLRRRLGGGLEIAHFTVKEFLVAIDCQKTPHFSPYLMLQEDAEVRLARVCLTFLNCRPFSEIMPENSHDLLRIIDSHPFLPYATVNWDCHSLYHMDDEMIMLLARQLFHPTVSKQFNLLMTRILSIGQPILAWSTFATGLFRKVFLCTR</sequence>
<keyword evidence="1" id="KW-0677">Repeat</keyword>
<evidence type="ECO:0000259" key="3">
    <source>
        <dbReference type="Pfam" id="PF24883"/>
    </source>
</evidence>
<reference evidence="4" key="1">
    <citation type="submission" date="2019-07" db="EMBL/GenBank/DDBJ databases">
        <title>Hyphodiscus hymeniophilus genome sequencing and assembly.</title>
        <authorList>
            <person name="Kramer G."/>
            <person name="Nodwell J."/>
        </authorList>
    </citation>
    <scope>NUCLEOTIDE SEQUENCE</scope>
    <source>
        <strain evidence="4">ATCC 34498</strain>
    </source>
</reference>
<organism evidence="4 5">
    <name type="scientific">Hyphodiscus hymeniophilus</name>
    <dbReference type="NCBI Taxonomy" id="353542"/>
    <lineage>
        <taxon>Eukaryota</taxon>
        <taxon>Fungi</taxon>
        <taxon>Dikarya</taxon>
        <taxon>Ascomycota</taxon>
        <taxon>Pezizomycotina</taxon>
        <taxon>Leotiomycetes</taxon>
        <taxon>Helotiales</taxon>
        <taxon>Hyphodiscaceae</taxon>
        <taxon>Hyphodiscus</taxon>
    </lineage>
</organism>
<feature type="domain" description="Nephrocystin 3-like N-terminal" evidence="3">
    <location>
        <begin position="210"/>
        <end position="377"/>
    </location>
</feature>
<evidence type="ECO:0000256" key="1">
    <source>
        <dbReference type="ARBA" id="ARBA00022737"/>
    </source>
</evidence>
<dbReference type="Proteomes" id="UP000785200">
    <property type="component" value="Unassembled WGS sequence"/>
</dbReference>
<feature type="domain" description="Azaphilone pigments biosynthesis cluster protein L N-terminal" evidence="2">
    <location>
        <begin position="2"/>
        <end position="145"/>
    </location>
</feature>
<proteinExistence type="predicted"/>
<name>A0A9P6VIE3_9HELO</name>
<dbReference type="InterPro" id="IPR056884">
    <property type="entry name" value="NPHP3-like_N"/>
</dbReference>
<dbReference type="PANTHER" id="PTHR10039:SF15">
    <property type="entry name" value="NACHT DOMAIN-CONTAINING PROTEIN"/>
    <property type="match status" value="1"/>
</dbReference>
<dbReference type="AlphaFoldDB" id="A0A9P6VIE3"/>
<dbReference type="Pfam" id="PF24883">
    <property type="entry name" value="NPHP3_N"/>
    <property type="match status" value="1"/>
</dbReference>
<gene>
    <name evidence="4" type="ORF">D0Z07_4625</name>
</gene>
<evidence type="ECO:0000313" key="4">
    <source>
        <dbReference type="EMBL" id="KAG0648671.1"/>
    </source>
</evidence>
<evidence type="ECO:0000313" key="5">
    <source>
        <dbReference type="Proteomes" id="UP000785200"/>
    </source>
</evidence>
<dbReference type="InterPro" id="IPR031348">
    <property type="entry name" value="PigL_N"/>
</dbReference>
<accession>A0A9P6VIE3</accession>